<feature type="compositionally biased region" description="Basic residues" evidence="1">
    <location>
        <begin position="1547"/>
        <end position="1569"/>
    </location>
</feature>
<name>A0ABR1D3P7_NECAM</name>
<feature type="compositionally biased region" description="Basic and acidic residues" evidence="1">
    <location>
        <begin position="1507"/>
        <end position="1518"/>
    </location>
</feature>
<dbReference type="PANTHER" id="PTHR22836:SF0">
    <property type="entry name" value="PRE-MRNA 3' END PROCESSING PROTEIN WDR33"/>
    <property type="match status" value="1"/>
</dbReference>
<reference evidence="2 3" key="1">
    <citation type="submission" date="2023-08" db="EMBL/GenBank/DDBJ databases">
        <title>A Necator americanus chromosomal reference genome.</title>
        <authorList>
            <person name="Ilik V."/>
            <person name="Petrzelkova K.J."/>
            <person name="Pardy F."/>
            <person name="Fuh T."/>
            <person name="Niatou-Singa F.S."/>
            <person name="Gouil Q."/>
            <person name="Baker L."/>
            <person name="Ritchie M.E."/>
            <person name="Jex A.R."/>
            <person name="Gazzola D."/>
            <person name="Li H."/>
            <person name="Toshio Fujiwara R."/>
            <person name="Zhan B."/>
            <person name="Aroian R.V."/>
            <person name="Pafco B."/>
            <person name="Schwarz E.M."/>
        </authorList>
    </citation>
    <scope>NUCLEOTIDE SEQUENCE [LARGE SCALE GENOMIC DNA]</scope>
    <source>
        <strain evidence="2 3">Aroian</strain>
        <tissue evidence="2">Whole animal</tissue>
    </source>
</reference>
<evidence type="ECO:0000313" key="3">
    <source>
        <dbReference type="Proteomes" id="UP001303046"/>
    </source>
</evidence>
<feature type="region of interest" description="Disordered" evidence="1">
    <location>
        <begin position="1198"/>
        <end position="1219"/>
    </location>
</feature>
<accession>A0ABR1D3P7</accession>
<evidence type="ECO:0000256" key="1">
    <source>
        <dbReference type="SAM" id="MobiDB-lite"/>
    </source>
</evidence>
<evidence type="ECO:0008006" key="4">
    <source>
        <dbReference type="Google" id="ProtNLM"/>
    </source>
</evidence>
<feature type="compositionally biased region" description="Basic and acidic residues" evidence="1">
    <location>
        <begin position="1871"/>
        <end position="1895"/>
    </location>
</feature>
<feature type="region of interest" description="Disordered" evidence="1">
    <location>
        <begin position="1664"/>
        <end position="1691"/>
    </location>
</feature>
<feature type="compositionally biased region" description="Basic and acidic residues" evidence="1">
    <location>
        <begin position="1676"/>
        <end position="1691"/>
    </location>
</feature>
<feature type="region of interest" description="Disordered" evidence="1">
    <location>
        <begin position="1013"/>
        <end position="1042"/>
    </location>
</feature>
<gene>
    <name evidence="2" type="primary">Necator_chrIII.g12475</name>
    <name evidence="2" type="ORF">RB195_011709</name>
</gene>
<feature type="compositionally biased region" description="Basic and acidic residues" evidence="1">
    <location>
        <begin position="1453"/>
        <end position="1490"/>
    </location>
</feature>
<evidence type="ECO:0000313" key="2">
    <source>
        <dbReference type="EMBL" id="KAK6745154.1"/>
    </source>
</evidence>
<dbReference type="InterPro" id="IPR045245">
    <property type="entry name" value="Pfs2-like"/>
</dbReference>
<dbReference type="PANTHER" id="PTHR22836">
    <property type="entry name" value="WD40 REPEAT PROTEIN"/>
    <property type="match status" value="1"/>
</dbReference>
<feature type="compositionally biased region" description="Low complexity" evidence="1">
    <location>
        <begin position="2127"/>
        <end position="2144"/>
    </location>
</feature>
<feature type="compositionally biased region" description="Low complexity" evidence="1">
    <location>
        <begin position="1859"/>
        <end position="1870"/>
    </location>
</feature>
<feature type="compositionally biased region" description="Basic and acidic residues" evidence="1">
    <location>
        <begin position="1525"/>
        <end position="1538"/>
    </location>
</feature>
<keyword evidence="3" id="KW-1185">Reference proteome</keyword>
<feature type="compositionally biased region" description="Acidic residues" evidence="1">
    <location>
        <begin position="1896"/>
        <end position="1909"/>
    </location>
</feature>
<organism evidence="2 3">
    <name type="scientific">Necator americanus</name>
    <name type="common">Human hookworm</name>
    <dbReference type="NCBI Taxonomy" id="51031"/>
    <lineage>
        <taxon>Eukaryota</taxon>
        <taxon>Metazoa</taxon>
        <taxon>Ecdysozoa</taxon>
        <taxon>Nematoda</taxon>
        <taxon>Chromadorea</taxon>
        <taxon>Rhabditida</taxon>
        <taxon>Rhabditina</taxon>
        <taxon>Rhabditomorpha</taxon>
        <taxon>Strongyloidea</taxon>
        <taxon>Ancylostomatidae</taxon>
        <taxon>Bunostominae</taxon>
        <taxon>Necator</taxon>
    </lineage>
</organism>
<feature type="compositionally biased region" description="Basic and acidic residues" evidence="1">
    <location>
        <begin position="2046"/>
        <end position="2059"/>
    </location>
</feature>
<feature type="region of interest" description="Disordered" evidence="1">
    <location>
        <begin position="936"/>
        <end position="1001"/>
    </location>
</feature>
<dbReference type="Proteomes" id="UP001303046">
    <property type="component" value="Unassembled WGS sequence"/>
</dbReference>
<dbReference type="EMBL" id="JAVFWL010000003">
    <property type="protein sequence ID" value="KAK6745154.1"/>
    <property type="molecule type" value="Genomic_DNA"/>
</dbReference>
<feature type="compositionally biased region" description="Low complexity" evidence="1">
    <location>
        <begin position="1491"/>
        <end position="1506"/>
    </location>
</feature>
<sequence length="2208" mass="253050">MQLQRISVYFNPIIGSALLVGKRATAWSTQRTRCAKRNSPAKNSGSTGFVPCAVDGPTMGKSAVILSDKIVLDALVTMKKVAVKEENSSETTRRTDLWRSNNTCVICQDHCPTREDKDKHENQTKHKRKFLIYEFFAKEIPNFQPFSGPSALVKRYTGCGEQVVGLECLHELHFSFSSIPWWACSICYESGALLEQADKHLTSMNHITTYLDEFHSSKTAALQMDGDRMKVFEEIRRLCDEIVAEQGGELLPPECMIMDAKVTEKEAMMKLALDVERLKPSYRIHTDCTDEAHPRKILQCLICRQLIAVNDELLKRIWGIHELSPTHRHAVAINQFLEQFDVEYILDGDVPAPEGPLKWKTENECNYGPLCGVKFLVTFRKRKFCQLCCCELDSVEQHFSSESHIMQFLTISSPVEMFRVSQFACQSRMKKVLEIISNPKFQFENEQSRKVHADWFPKNIEVVLKPESHHFPTLMPPLVPLGIDSSCLFCTVCWLAVSVDKGVQDEGEAAWNSHCAKPSHFEFAIRRACFGFDDAFFVPMSSNVPKAQWNLHGKWTEMKENNKETWIQTQSDVGLEFVVDDQENQEVVCTLCAQWFPRGMDQQINNHIRSYQHLNHYLHVTNRNLLSMVMVQKTEKASRELVLEWLKRSVHNDMDEMRVYSPEMAMRMRQWGSIPIRKVDVISYDPTHRPVIECVMGLVDKLADDGAENIEMPIKEALSAAGIKIHAIKQRNGNIERILCRCTQCEMAFSTPIESIIKSVWDCHLASEQHFGRFRAFMAAKLDMLGFSEATSSYTVKAFSQEDPSRKVTWQWNSKEKAHEFVLNVIGMEDLVERRSNETDGPHPPDFFCRLCAVVIPRRSAALEAHVRSAKHILCYVHKYHPLTIMELDLLPKEGGKEMRKLLAQLLKDCRLKEQYCIPVYDPIGEQERKGIVAMQKAKDQERQRQLAEARKKAKEERKKKDEERRKQRELEAEKEKLRAAERARKEKEARERAQQLAQEKAHVKRLLEEAARKAAEEKKGKEAKEKAQEEADRKKRQEELRSLLDREKARLKSLKEKEATQRRLFVEKQELEKKMRVLQERAAMQNQPSPLVQNQVPPRNGPSSYPNIPEPQLVTPHTRTPLIGLVNVSPEPYRHSLLGPGPALIQGEPHHSLPPPTRPYNGSPFLRETMEAVGPKPLFPQFVPVADQVPIYKGLEDAERASRLKPKSPTPEKPEVRMRPSLRDRKIDPYLSSAKIIQTREQLVDFIWRQGAERIPANELPVLFNEKAAEIEGALGVDCLYEVVCADCSDLDTLYCSMCGVWTTPNEMFKHLETVEHKLAYLFRNYKMYHQTVVSETNALVREAMLSQFAIQIWKMEKPPGQVSNRLRSLLDRSTIERIWPEHVDVLDHSWKESGKSVGRVEVPPPISKEAWCFATDKDKNTKDKKTKEENRINEEKKIKEEKKIREEKKIKEEKKEEKGPKIKTENIDSRSKRKDESKEDKEKEKRESASSVNSKKPGKPSSSSKPHESRKFSSPDRKRRRTKSPEKRSSRDDKHSYGRSSSPSRRGRSSSRSRRDRSSSRSKRDRHRGSSKDRSRRTRSRSRSGSLHHSRRKRSRSRSRSRGRGSSRTGKAMTWEETAAAFLAKLGDSKAAAEIFSFSNEKEKKAAPPKSLVNDKIKQLRNLAKPGQAPRSVENMEKDRGKLLESSDSDEKVQMRKLLGVLITMQQEAERNSNLDESIIDRLYREVGLKKSVEASSDQLLAQICSQISQDGQSTSKPSIDLQSYGISARPEPTVKQQASSIFGGGFQTQPLPPSGQPSSIQTLLSEVKRSLVNLKPPPRPLIRSPPFVITHRDDVFPEGETISYVFPGADSKEIHQASSSSGPSEQQLSKKDRAALRRQRLLEEAERLRREAEQEDDEDDDDDWDCLAEVINGPAHPIKESAGEQFCARSQEKQSEQKPVELDKYKKRRSDDKGCSGDQRITEREKSRDRDRDRRYDDKAKSHERRSDSRGKSHDRRSYEKEKDSNKTGDSKKSGNMRDEAGLDPVTAGQKISHQTPLLPDGKPSRKEKQGEKGERNSAMTAAKGSARHSSPEKDKSGVKLSKKERKALARERALGRSMGKPNTWPQPVPQPLLGLSLDPPPKLEQQLPPQQEQLYQQQPPNHYHMSNEPVYPPVYANQYSTMCMNQPPQQFQNPQYYQRQQFIGQPYYGEPQMQQQFYGQPPFY</sequence>
<protein>
    <recommendedName>
        <fullName evidence="4">C2H2-type domain-containing protein</fullName>
    </recommendedName>
</protein>
<feature type="region of interest" description="Disordered" evidence="1">
    <location>
        <begin position="1453"/>
        <end position="1617"/>
    </location>
</feature>
<feature type="compositionally biased region" description="Basic and acidic residues" evidence="1">
    <location>
        <begin position="1933"/>
        <end position="2024"/>
    </location>
</feature>
<feature type="compositionally biased region" description="Basic residues" evidence="1">
    <location>
        <begin position="1576"/>
        <end position="1607"/>
    </location>
</feature>
<comment type="caution">
    <text evidence="2">The sequence shown here is derived from an EMBL/GenBank/DDBJ whole genome shotgun (WGS) entry which is preliminary data.</text>
</comment>
<feature type="region of interest" description="Disordered" evidence="1">
    <location>
        <begin position="1856"/>
        <end position="2154"/>
    </location>
</feature>
<proteinExistence type="predicted"/>